<dbReference type="InterPro" id="IPR003369">
    <property type="entry name" value="TatA/B/E"/>
</dbReference>
<proteinExistence type="inferred from homology"/>
<evidence type="ECO:0000256" key="9">
    <source>
        <dbReference type="HAMAP-Rule" id="MF_00236"/>
    </source>
</evidence>
<evidence type="ECO:0000313" key="10">
    <source>
        <dbReference type="EMBL" id="MDP9762606.1"/>
    </source>
</evidence>
<dbReference type="Pfam" id="PF02416">
    <property type="entry name" value="TatA_B_E"/>
    <property type="match status" value="1"/>
</dbReference>
<organism evidence="10 11">
    <name type="scientific">Deinococcus enclensis</name>
    <dbReference type="NCBI Taxonomy" id="1049582"/>
    <lineage>
        <taxon>Bacteria</taxon>
        <taxon>Thermotogati</taxon>
        <taxon>Deinococcota</taxon>
        <taxon>Deinococci</taxon>
        <taxon>Deinococcales</taxon>
        <taxon>Deinococcaceae</taxon>
        <taxon>Deinococcus</taxon>
    </lineage>
</organism>
<keyword evidence="5 9" id="KW-0653">Protein transport</keyword>
<gene>
    <name evidence="9" type="primary">tatA</name>
    <name evidence="10" type="ORF">QO006_000019</name>
</gene>
<dbReference type="HAMAP" id="MF_00236">
    <property type="entry name" value="TatA_E"/>
    <property type="match status" value="1"/>
</dbReference>
<dbReference type="PANTHER" id="PTHR42982">
    <property type="entry name" value="SEC-INDEPENDENT PROTEIN TRANSLOCASE PROTEIN TATA"/>
    <property type="match status" value="1"/>
</dbReference>
<evidence type="ECO:0000256" key="1">
    <source>
        <dbReference type="ARBA" id="ARBA00004162"/>
    </source>
</evidence>
<dbReference type="EMBL" id="JAURUR010000001">
    <property type="protein sequence ID" value="MDP9762606.1"/>
    <property type="molecule type" value="Genomic_DNA"/>
</dbReference>
<dbReference type="Gene3D" id="1.20.5.3310">
    <property type="match status" value="1"/>
</dbReference>
<keyword evidence="6 9" id="KW-1133">Transmembrane helix</keyword>
<keyword evidence="4 9" id="KW-0812">Transmembrane</keyword>
<dbReference type="PANTHER" id="PTHR42982:SF1">
    <property type="entry name" value="SEC-INDEPENDENT PROTEIN TRANSLOCASE PROTEIN TATA"/>
    <property type="match status" value="1"/>
</dbReference>
<evidence type="ECO:0000256" key="8">
    <source>
        <dbReference type="ARBA" id="ARBA00023136"/>
    </source>
</evidence>
<evidence type="ECO:0000256" key="6">
    <source>
        <dbReference type="ARBA" id="ARBA00022989"/>
    </source>
</evidence>
<dbReference type="InterPro" id="IPR006312">
    <property type="entry name" value="TatA/E"/>
</dbReference>
<comment type="subcellular location">
    <subcellularLocation>
        <location evidence="1 9">Cell membrane</location>
        <topology evidence="1 9">Single-pass membrane protein</topology>
    </subcellularLocation>
</comment>
<evidence type="ECO:0000313" key="11">
    <source>
        <dbReference type="Proteomes" id="UP001232163"/>
    </source>
</evidence>
<comment type="similarity">
    <text evidence="9">Belongs to the TatA/E family.</text>
</comment>
<evidence type="ECO:0000256" key="5">
    <source>
        <dbReference type="ARBA" id="ARBA00022927"/>
    </source>
</evidence>
<evidence type="ECO:0000256" key="3">
    <source>
        <dbReference type="ARBA" id="ARBA00022475"/>
    </source>
</evidence>
<sequence length="98" mass="9659">MGNIGGPEILIILVAALLLFGPRRLPDLAKSAGQALRSFKQATSAVTDDLRAGLDPAAPAPGMAPTASTPAAVTPVAVTPVTVAPPTATAPAADPLRA</sequence>
<keyword evidence="3 9" id="KW-1003">Cell membrane</keyword>
<comment type="caution">
    <text evidence="10">The sequence shown here is derived from an EMBL/GenBank/DDBJ whole genome shotgun (WGS) entry which is preliminary data.</text>
</comment>
<reference evidence="10 11" key="1">
    <citation type="submission" date="2023-07" db="EMBL/GenBank/DDBJ databases">
        <title>Genomic Encyclopedia of Type Strains, Phase IV (KMG-IV): sequencing the most valuable type-strain genomes for metagenomic binning, comparative biology and taxonomic classification.</title>
        <authorList>
            <person name="Goeker M."/>
        </authorList>
    </citation>
    <scope>NUCLEOTIDE SEQUENCE [LARGE SCALE GENOMIC DNA]</scope>
    <source>
        <strain evidence="10 11">NIO-1023</strain>
    </source>
</reference>
<keyword evidence="11" id="KW-1185">Reference proteome</keyword>
<dbReference type="PRINTS" id="PR01506">
    <property type="entry name" value="TATBPROTEIN"/>
</dbReference>
<comment type="function">
    <text evidence="9">Part of the twin-arginine translocation (Tat) system that transports large folded proteins containing a characteristic twin-arginine motif in their signal peptide across membranes. TatA could form the protein-conducting channel of the Tat system.</text>
</comment>
<keyword evidence="8 9" id="KW-0472">Membrane</keyword>
<dbReference type="RefSeq" id="WP_307462788.1">
    <property type="nucleotide sequence ID" value="NZ_JAURUR010000001.1"/>
</dbReference>
<accession>A0ABT9M7R9</accession>
<protein>
    <recommendedName>
        <fullName evidence="9">Sec-independent protein translocase protein TatA</fullName>
    </recommendedName>
</protein>
<evidence type="ECO:0000256" key="4">
    <source>
        <dbReference type="ARBA" id="ARBA00022692"/>
    </source>
</evidence>
<dbReference type="Proteomes" id="UP001232163">
    <property type="component" value="Unassembled WGS sequence"/>
</dbReference>
<evidence type="ECO:0000256" key="2">
    <source>
        <dbReference type="ARBA" id="ARBA00022448"/>
    </source>
</evidence>
<evidence type="ECO:0000256" key="7">
    <source>
        <dbReference type="ARBA" id="ARBA00023010"/>
    </source>
</evidence>
<dbReference type="NCBIfam" id="NF011430">
    <property type="entry name" value="PRK14861.1"/>
    <property type="match status" value="1"/>
</dbReference>
<keyword evidence="7 9" id="KW-0811">Translocation</keyword>
<dbReference type="NCBIfam" id="TIGR01411">
    <property type="entry name" value="tatAE"/>
    <property type="match status" value="1"/>
</dbReference>
<comment type="subunit">
    <text evidence="9">Forms a complex with TatC.</text>
</comment>
<keyword evidence="2 9" id="KW-0813">Transport</keyword>
<name>A0ABT9M7R9_9DEIO</name>